<reference evidence="2 3" key="1">
    <citation type="submission" date="2020-08" db="EMBL/GenBank/DDBJ databases">
        <authorList>
            <person name="Liu C."/>
            <person name="Sun Q."/>
        </authorList>
    </citation>
    <scope>NUCLEOTIDE SEQUENCE [LARGE SCALE GENOMIC DNA]</scope>
    <source>
        <strain evidence="2 3">NSJ-29</strain>
    </source>
</reference>
<evidence type="ECO:0000313" key="3">
    <source>
        <dbReference type="Proteomes" id="UP000515860"/>
    </source>
</evidence>
<dbReference type="KEGG" id="whj:H9Q79_03580"/>
<dbReference type="InterPro" id="IPR025463">
    <property type="entry name" value="DUF4314"/>
</dbReference>
<organism evidence="2 3">
    <name type="scientific">Wansuia hejianensis</name>
    <dbReference type="NCBI Taxonomy" id="2763667"/>
    <lineage>
        <taxon>Bacteria</taxon>
        <taxon>Bacillati</taxon>
        <taxon>Bacillota</taxon>
        <taxon>Clostridia</taxon>
        <taxon>Lachnospirales</taxon>
        <taxon>Lachnospiraceae</taxon>
        <taxon>Wansuia</taxon>
    </lineage>
</organism>
<evidence type="ECO:0000313" key="2">
    <source>
        <dbReference type="EMBL" id="QNM09379.1"/>
    </source>
</evidence>
<dbReference type="AlphaFoldDB" id="A0A7G9GEZ7"/>
<dbReference type="RefSeq" id="WP_118645877.1">
    <property type="nucleotide sequence ID" value="NZ_CP060635.1"/>
</dbReference>
<evidence type="ECO:0000259" key="1">
    <source>
        <dbReference type="Pfam" id="PF14192"/>
    </source>
</evidence>
<dbReference type="Pfam" id="PF14192">
    <property type="entry name" value="DUF4314"/>
    <property type="match status" value="1"/>
</dbReference>
<name>A0A7G9GEZ7_9FIRM</name>
<accession>A0A7G9GEZ7</accession>
<dbReference type="EMBL" id="CP060635">
    <property type="protein sequence ID" value="QNM09379.1"/>
    <property type="molecule type" value="Genomic_DNA"/>
</dbReference>
<protein>
    <submittedName>
        <fullName evidence="2">DUF4314 domain-containing protein</fullName>
    </submittedName>
</protein>
<feature type="domain" description="DUF4314" evidence="1">
    <location>
        <begin position="18"/>
        <end position="54"/>
    </location>
</feature>
<proteinExistence type="predicted"/>
<keyword evidence="3" id="KW-1185">Reference proteome</keyword>
<sequence>MNEWERLRRQAKQYKEMYPPGTRGTVKYVDAIGQIGISWDNGQSLSLVPGEDSFCRLTEEELVVQAIQNFMKRGEEIAE</sequence>
<gene>
    <name evidence="2" type="ORF">H9Q79_03580</name>
</gene>
<dbReference type="Proteomes" id="UP000515860">
    <property type="component" value="Chromosome"/>
</dbReference>